<dbReference type="SUPFAM" id="SSF55486">
    <property type="entry name" value="Metalloproteases ('zincins'), catalytic domain"/>
    <property type="match status" value="1"/>
</dbReference>
<accession>A0ABS6BC89</accession>
<feature type="domain" description="Peptidase M13 N-terminal" evidence="9">
    <location>
        <begin position="155"/>
        <end position="526"/>
    </location>
</feature>
<keyword evidence="7" id="KW-0482">Metalloprotease</keyword>
<gene>
    <name evidence="10" type="ORF">KO481_38470</name>
</gene>
<name>A0ABS6BC89_9NOCA</name>
<dbReference type="Gene3D" id="1.10.1380.10">
    <property type="entry name" value="Neutral endopeptidase , domain2"/>
    <property type="match status" value="1"/>
</dbReference>
<evidence type="ECO:0000256" key="6">
    <source>
        <dbReference type="ARBA" id="ARBA00022833"/>
    </source>
</evidence>
<keyword evidence="6" id="KW-0862">Zinc</keyword>
<dbReference type="InterPro" id="IPR018497">
    <property type="entry name" value="Peptidase_M13_C"/>
</dbReference>
<keyword evidence="5" id="KW-0378">Hydrolase</keyword>
<evidence type="ECO:0000313" key="10">
    <source>
        <dbReference type="EMBL" id="MBU3067395.1"/>
    </source>
</evidence>
<keyword evidence="3" id="KW-0645">Protease</keyword>
<protein>
    <submittedName>
        <fullName evidence="10">M13 family metallopeptidase</fullName>
    </submittedName>
</protein>
<keyword evidence="11" id="KW-1185">Reference proteome</keyword>
<proteinExistence type="inferred from homology"/>
<evidence type="ECO:0000256" key="2">
    <source>
        <dbReference type="ARBA" id="ARBA00007357"/>
    </source>
</evidence>
<dbReference type="InterPro" id="IPR000718">
    <property type="entry name" value="Peptidase_M13"/>
</dbReference>
<dbReference type="Gene3D" id="3.40.390.10">
    <property type="entry name" value="Collagenase (Catalytic Domain)"/>
    <property type="match status" value="1"/>
</dbReference>
<comment type="caution">
    <text evidence="10">The sequence shown here is derived from an EMBL/GenBank/DDBJ whole genome shotgun (WGS) entry which is preliminary data.</text>
</comment>
<dbReference type="PANTHER" id="PTHR11733:SF167">
    <property type="entry name" value="FI17812P1-RELATED"/>
    <property type="match status" value="1"/>
</dbReference>
<keyword evidence="4" id="KW-0479">Metal-binding</keyword>
<comment type="cofactor">
    <cofactor evidence="1">
        <name>Zn(2+)</name>
        <dbReference type="ChEBI" id="CHEBI:29105"/>
    </cofactor>
</comment>
<dbReference type="PANTHER" id="PTHR11733">
    <property type="entry name" value="ZINC METALLOPROTEASE FAMILY M13 NEPRILYSIN-RELATED"/>
    <property type="match status" value="1"/>
</dbReference>
<evidence type="ECO:0000313" key="11">
    <source>
        <dbReference type="Proteomes" id="UP000733379"/>
    </source>
</evidence>
<dbReference type="InterPro" id="IPR008753">
    <property type="entry name" value="Peptidase_M13_N"/>
</dbReference>
<evidence type="ECO:0000256" key="1">
    <source>
        <dbReference type="ARBA" id="ARBA00001947"/>
    </source>
</evidence>
<dbReference type="InterPro" id="IPR042089">
    <property type="entry name" value="Peptidase_M13_dom_2"/>
</dbReference>
<evidence type="ECO:0000256" key="3">
    <source>
        <dbReference type="ARBA" id="ARBA00022670"/>
    </source>
</evidence>
<dbReference type="Pfam" id="PF01431">
    <property type="entry name" value="Peptidase_M13"/>
    <property type="match status" value="1"/>
</dbReference>
<dbReference type="EMBL" id="JAHKNI010000021">
    <property type="protein sequence ID" value="MBU3067395.1"/>
    <property type="molecule type" value="Genomic_DNA"/>
</dbReference>
<sequence>MHAGLPTRRAWSVALQTRACQRKCRSVRINHCGFAAEVRAQVSRKQPVKCSQGPGRTQIGVPARSLAAASRGPNPVAFIRAQRRSCSPDSCTAFGERNFVSSPRRSIRPVRLDRRSFLFALAAAPVAATLSACNGSEPTPPTGPDLSGVDPGVRPQDDLFRHVNGTWLREFQLPPDKNSYGTFAEVSDRIQGQLKDAIDQIKAPQDGTEAQQIRDLYDARMDVATLNRLGTTPLSGLFGEIDGAAAKPDIAKVMGGLPVRGLIGLGVTIDREKSDAHLPSVSQSGLGMNEKYYSKPEFAQYLSAYATLLQKLAAGAGFPDPNGSAQRVLALETRIAAAFWDNVKTRDSDATYNLKSWDEVKALAPGFDWDPWLAGNTDRPRSLFDTVVVAEPSYLTAAGQIWADTDIATWRDYLKLALLREYAKYMTDALSDANFDYQKATTGVQQRPELWKSAVGVVNLHLGMQLGKLYVAKHFPPAAKDLAKQLVDNLLAAYRQNFQNSSWMSPPTRDAAIVKLGKITVKIGYPDKWIDYSTLKITRGKLVESLLAIAAFESRRSMNKLGTPVDKTEWDMSPQTVNAYYEVTDNSINFPAAILQPPFFDKDAAAAVNYGAIGAIIGHEIGHGFDDQGSKYDGDGDRRDWWTPRDRAAFDAKTEQLIAQYNALVPTGLPPTDHVNGDLTVGENLADLRGLMISLSAFRIQQKSDTPAYTDMFWAWARNWREKQTIQATEQQIATDVHSPAEFRCNQVVRNLPEFYATFGVKEGDKLFLAPDQRVAL</sequence>
<evidence type="ECO:0000256" key="7">
    <source>
        <dbReference type="ARBA" id="ARBA00023049"/>
    </source>
</evidence>
<comment type="similarity">
    <text evidence="2">Belongs to the peptidase M13 family.</text>
</comment>
<organism evidence="10 11">
    <name type="scientific">Nocardia albiluteola</name>
    <dbReference type="NCBI Taxonomy" id="2842303"/>
    <lineage>
        <taxon>Bacteria</taxon>
        <taxon>Bacillati</taxon>
        <taxon>Actinomycetota</taxon>
        <taxon>Actinomycetes</taxon>
        <taxon>Mycobacteriales</taxon>
        <taxon>Nocardiaceae</taxon>
        <taxon>Nocardia</taxon>
    </lineage>
</organism>
<evidence type="ECO:0000256" key="5">
    <source>
        <dbReference type="ARBA" id="ARBA00022801"/>
    </source>
</evidence>
<dbReference type="PROSITE" id="PS51885">
    <property type="entry name" value="NEPRILYSIN"/>
    <property type="match status" value="1"/>
</dbReference>
<evidence type="ECO:0000259" key="8">
    <source>
        <dbReference type="Pfam" id="PF01431"/>
    </source>
</evidence>
<dbReference type="InterPro" id="IPR024079">
    <property type="entry name" value="MetalloPept_cat_dom_sf"/>
</dbReference>
<feature type="domain" description="Peptidase M13 C-terminal" evidence="8">
    <location>
        <begin position="578"/>
        <end position="775"/>
    </location>
</feature>
<dbReference type="Pfam" id="PF05649">
    <property type="entry name" value="Peptidase_M13_N"/>
    <property type="match status" value="1"/>
</dbReference>
<dbReference type="PRINTS" id="PR00786">
    <property type="entry name" value="NEPRILYSIN"/>
</dbReference>
<dbReference type="Proteomes" id="UP000733379">
    <property type="component" value="Unassembled WGS sequence"/>
</dbReference>
<reference evidence="10 11" key="1">
    <citation type="submission" date="2021-06" db="EMBL/GenBank/DDBJ databases">
        <title>Actinomycetes sequencing.</title>
        <authorList>
            <person name="Shan Q."/>
        </authorList>
    </citation>
    <scope>NUCLEOTIDE SEQUENCE [LARGE SCALE GENOMIC DNA]</scope>
    <source>
        <strain evidence="10 11">NEAU-G5</strain>
    </source>
</reference>
<evidence type="ECO:0000256" key="4">
    <source>
        <dbReference type="ARBA" id="ARBA00022723"/>
    </source>
</evidence>
<evidence type="ECO:0000259" key="9">
    <source>
        <dbReference type="Pfam" id="PF05649"/>
    </source>
</evidence>
<dbReference type="CDD" id="cd08662">
    <property type="entry name" value="M13"/>
    <property type="match status" value="1"/>
</dbReference>